<dbReference type="AlphaFoldDB" id="A0A372JR99"/>
<feature type="compositionally biased region" description="Basic and acidic residues" evidence="5">
    <location>
        <begin position="36"/>
        <end position="51"/>
    </location>
</feature>
<keyword evidence="2 6" id="KW-0812">Transmembrane</keyword>
<evidence type="ECO:0000256" key="5">
    <source>
        <dbReference type="SAM" id="MobiDB-lite"/>
    </source>
</evidence>
<protein>
    <submittedName>
        <fullName evidence="7">DUF4870 domain-containing protein</fullName>
    </submittedName>
</protein>
<name>A0A372JR99_9ACTN</name>
<evidence type="ECO:0000256" key="1">
    <source>
        <dbReference type="ARBA" id="ARBA00004141"/>
    </source>
</evidence>
<accession>A0A372JR99</accession>
<keyword evidence="8" id="KW-1185">Reference proteome</keyword>
<proteinExistence type="predicted"/>
<organism evidence="7 8">
    <name type="scientific">Actinomadura logoneensis</name>
    <dbReference type="NCBI Taxonomy" id="2293572"/>
    <lineage>
        <taxon>Bacteria</taxon>
        <taxon>Bacillati</taxon>
        <taxon>Actinomycetota</taxon>
        <taxon>Actinomycetes</taxon>
        <taxon>Streptosporangiales</taxon>
        <taxon>Thermomonosporaceae</taxon>
        <taxon>Actinomadura</taxon>
    </lineage>
</organism>
<sequence length="224" mass="24391">MTSRGRTLTQGRQSVLVRPARAQEVFVHAQEVRVLRTQDAHEQETRDHEIPGRPSGVGEADDPLPPPGLGRRVFVGESDWTPAELGMPLPPPVTPWERDKAGWVELSGLIGMSAAAVFSAFTLGLLGLATWIAPFVFHLVYRNRSPFVRYHAAQALNVQLTSMIVGLGAVLLSLATLGLAAVLAIPLAVIFWVAQFVFVIIATSRAEAGEWYAIPAFLAWPMVH</sequence>
<comment type="caution">
    <text evidence="7">The sequence shown here is derived from an EMBL/GenBank/DDBJ whole genome shotgun (WGS) entry which is preliminary data.</text>
</comment>
<dbReference type="InterPro" id="IPR019109">
    <property type="entry name" value="MamF_MmsF"/>
</dbReference>
<evidence type="ECO:0000313" key="7">
    <source>
        <dbReference type="EMBL" id="RFU42490.1"/>
    </source>
</evidence>
<feature type="region of interest" description="Disordered" evidence="5">
    <location>
        <begin position="36"/>
        <end position="68"/>
    </location>
</feature>
<feature type="transmembrane region" description="Helical" evidence="6">
    <location>
        <begin position="180"/>
        <end position="202"/>
    </location>
</feature>
<gene>
    <name evidence="7" type="ORF">DZF91_06255</name>
</gene>
<keyword evidence="4 6" id="KW-0472">Membrane</keyword>
<dbReference type="Pfam" id="PF09685">
    <property type="entry name" value="MamF_MmsF"/>
    <property type="match status" value="1"/>
</dbReference>
<feature type="transmembrane region" description="Helical" evidence="6">
    <location>
        <begin position="115"/>
        <end position="141"/>
    </location>
</feature>
<reference evidence="7 8" key="1">
    <citation type="submission" date="2018-08" db="EMBL/GenBank/DDBJ databases">
        <title>Actinomadura jelena sp. nov., a novel Actinomycete isolated from soil in Chad.</title>
        <authorList>
            <person name="Shi L."/>
        </authorList>
    </citation>
    <scope>NUCLEOTIDE SEQUENCE [LARGE SCALE GENOMIC DNA]</scope>
    <source>
        <strain evidence="7 8">NEAU-G17</strain>
    </source>
</reference>
<dbReference type="EMBL" id="QURH01000115">
    <property type="protein sequence ID" value="RFU42490.1"/>
    <property type="molecule type" value="Genomic_DNA"/>
</dbReference>
<keyword evidence="3 6" id="KW-1133">Transmembrane helix</keyword>
<evidence type="ECO:0000256" key="3">
    <source>
        <dbReference type="ARBA" id="ARBA00022989"/>
    </source>
</evidence>
<evidence type="ECO:0000256" key="4">
    <source>
        <dbReference type="ARBA" id="ARBA00023136"/>
    </source>
</evidence>
<dbReference type="Proteomes" id="UP000261811">
    <property type="component" value="Unassembled WGS sequence"/>
</dbReference>
<comment type="subcellular location">
    <subcellularLocation>
        <location evidence="1">Membrane</location>
        <topology evidence="1">Multi-pass membrane protein</topology>
    </subcellularLocation>
</comment>
<feature type="transmembrane region" description="Helical" evidence="6">
    <location>
        <begin position="153"/>
        <end position="174"/>
    </location>
</feature>
<evidence type="ECO:0000256" key="6">
    <source>
        <dbReference type="SAM" id="Phobius"/>
    </source>
</evidence>
<evidence type="ECO:0000313" key="8">
    <source>
        <dbReference type="Proteomes" id="UP000261811"/>
    </source>
</evidence>
<evidence type="ECO:0000256" key="2">
    <source>
        <dbReference type="ARBA" id="ARBA00022692"/>
    </source>
</evidence>